<reference evidence="2 3" key="1">
    <citation type="submission" date="2016-08" db="EMBL/GenBank/DDBJ databases">
        <title>A Parts List for Fungal Cellulosomes Revealed by Comparative Genomics.</title>
        <authorList>
            <consortium name="DOE Joint Genome Institute"/>
            <person name="Haitjema C.H."/>
            <person name="Gilmore S.P."/>
            <person name="Henske J.K."/>
            <person name="Solomon K.V."/>
            <person name="De Groot R."/>
            <person name="Kuo A."/>
            <person name="Mondo S.J."/>
            <person name="Salamov A.A."/>
            <person name="Labutti K."/>
            <person name="Zhao Z."/>
            <person name="Chiniquy J."/>
            <person name="Barry K."/>
            <person name="Brewer H.M."/>
            <person name="Purvine S.O."/>
            <person name="Wright A.T."/>
            <person name="Boxma B."/>
            <person name="Van Alen T."/>
            <person name="Hackstein J.H."/>
            <person name="Baker S.E."/>
            <person name="Grigoriev I.V."/>
            <person name="O'Malley M.A."/>
        </authorList>
    </citation>
    <scope>NUCLEOTIDE SEQUENCE [LARGE SCALE GENOMIC DNA]</scope>
    <source>
        <strain evidence="2 3">G1</strain>
    </source>
</reference>
<dbReference type="Proteomes" id="UP000193920">
    <property type="component" value="Unassembled WGS sequence"/>
</dbReference>
<proteinExistence type="predicted"/>
<organism evidence="2 3">
    <name type="scientific">Neocallimastix californiae</name>
    <dbReference type="NCBI Taxonomy" id="1754190"/>
    <lineage>
        <taxon>Eukaryota</taxon>
        <taxon>Fungi</taxon>
        <taxon>Fungi incertae sedis</taxon>
        <taxon>Chytridiomycota</taxon>
        <taxon>Chytridiomycota incertae sedis</taxon>
        <taxon>Neocallimastigomycetes</taxon>
        <taxon>Neocallimastigales</taxon>
        <taxon>Neocallimastigaceae</taxon>
        <taxon>Neocallimastix</taxon>
    </lineage>
</organism>
<dbReference type="AlphaFoldDB" id="A0A1Y2C384"/>
<evidence type="ECO:0000313" key="2">
    <source>
        <dbReference type="EMBL" id="ORY41500.1"/>
    </source>
</evidence>
<dbReference type="EMBL" id="MCOG01000123">
    <property type="protein sequence ID" value="ORY41500.1"/>
    <property type="molecule type" value="Genomic_DNA"/>
</dbReference>
<protein>
    <submittedName>
        <fullName evidence="2">Uncharacterized protein</fullName>
    </submittedName>
</protein>
<feature type="region of interest" description="Disordered" evidence="1">
    <location>
        <begin position="91"/>
        <end position="118"/>
    </location>
</feature>
<sequence>MTEVHTNNSFHRNVDIASLTDHIHTNKNWNRYSSRNINETEKMAENLPLKKRYKVYHENSGNTLNNTMYSNNTCSYDEKSYNNYNNGIQTNKLNHSPYQHNTPNLSSKSNLSKLNNSPSFSSFDNNGFVQSNVNNNYNTQTLNNNEY</sequence>
<accession>A0A1Y2C384</accession>
<feature type="compositionally biased region" description="Polar residues" evidence="1">
    <location>
        <begin position="91"/>
        <end position="102"/>
    </location>
</feature>
<name>A0A1Y2C384_9FUNG</name>
<gene>
    <name evidence="2" type="ORF">LY90DRAFT_510201</name>
</gene>
<evidence type="ECO:0000313" key="3">
    <source>
        <dbReference type="Proteomes" id="UP000193920"/>
    </source>
</evidence>
<comment type="caution">
    <text evidence="2">The sequence shown here is derived from an EMBL/GenBank/DDBJ whole genome shotgun (WGS) entry which is preliminary data.</text>
</comment>
<keyword evidence="3" id="KW-1185">Reference proteome</keyword>
<feature type="compositionally biased region" description="Low complexity" evidence="1">
    <location>
        <begin position="103"/>
        <end position="118"/>
    </location>
</feature>
<evidence type="ECO:0000256" key="1">
    <source>
        <dbReference type="SAM" id="MobiDB-lite"/>
    </source>
</evidence>